<accession>A0A2T2N0A9</accession>
<protein>
    <recommendedName>
        <fullName evidence="2">Zn(2)-C6 fungal-type domain-containing protein</fullName>
    </recommendedName>
</protein>
<dbReference type="CDD" id="cd00067">
    <property type="entry name" value="GAL4"/>
    <property type="match status" value="1"/>
</dbReference>
<dbReference type="EMBL" id="KZ678196">
    <property type="protein sequence ID" value="PSN58789.1"/>
    <property type="molecule type" value="Genomic_DNA"/>
</dbReference>
<dbReference type="PROSITE" id="PS50048">
    <property type="entry name" value="ZN2_CY6_FUNGAL_2"/>
    <property type="match status" value="1"/>
</dbReference>
<dbReference type="SMART" id="SM00066">
    <property type="entry name" value="GAL4"/>
    <property type="match status" value="1"/>
</dbReference>
<dbReference type="OrthoDB" id="4937900at2759"/>
<sequence>MRTRTRRQHTKSRGGCVECKRRHTKCDERRPVCLQCDKRSLRCEYVVKTIDVRFPTRVNC</sequence>
<dbReference type="AlphaFoldDB" id="A0A2T2N0A9"/>
<dbReference type="Gene3D" id="4.10.240.10">
    <property type="entry name" value="Zn(2)-C6 fungal-type DNA-binding domain"/>
    <property type="match status" value="1"/>
</dbReference>
<keyword evidence="4" id="KW-1185">Reference proteome</keyword>
<dbReference type="Proteomes" id="UP000240883">
    <property type="component" value="Unassembled WGS sequence"/>
</dbReference>
<gene>
    <name evidence="3" type="ORF">BS50DRAFT_509796</name>
</gene>
<evidence type="ECO:0000313" key="4">
    <source>
        <dbReference type="Proteomes" id="UP000240883"/>
    </source>
</evidence>
<organism evidence="3 4">
    <name type="scientific">Corynespora cassiicola Philippines</name>
    <dbReference type="NCBI Taxonomy" id="1448308"/>
    <lineage>
        <taxon>Eukaryota</taxon>
        <taxon>Fungi</taxon>
        <taxon>Dikarya</taxon>
        <taxon>Ascomycota</taxon>
        <taxon>Pezizomycotina</taxon>
        <taxon>Dothideomycetes</taxon>
        <taxon>Pleosporomycetidae</taxon>
        <taxon>Pleosporales</taxon>
        <taxon>Corynesporascaceae</taxon>
        <taxon>Corynespora</taxon>
    </lineage>
</organism>
<dbReference type="GO" id="GO:0000981">
    <property type="term" value="F:DNA-binding transcription factor activity, RNA polymerase II-specific"/>
    <property type="evidence" value="ECO:0007669"/>
    <property type="project" value="InterPro"/>
</dbReference>
<keyword evidence="1" id="KW-0539">Nucleus</keyword>
<dbReference type="PRINTS" id="PR00755">
    <property type="entry name" value="AFLATOXINBRP"/>
</dbReference>
<dbReference type="PROSITE" id="PS00463">
    <property type="entry name" value="ZN2_CY6_FUNGAL_1"/>
    <property type="match status" value="1"/>
</dbReference>
<proteinExistence type="predicted"/>
<reference evidence="3 4" key="1">
    <citation type="journal article" date="2018" name="Front. Microbiol.">
        <title>Genome-Wide Analysis of Corynespora cassiicola Leaf Fall Disease Putative Effectors.</title>
        <authorList>
            <person name="Lopez D."/>
            <person name="Ribeiro S."/>
            <person name="Label P."/>
            <person name="Fumanal B."/>
            <person name="Venisse J.S."/>
            <person name="Kohler A."/>
            <person name="de Oliveira R.R."/>
            <person name="Labutti K."/>
            <person name="Lipzen A."/>
            <person name="Lail K."/>
            <person name="Bauer D."/>
            <person name="Ohm R.A."/>
            <person name="Barry K.W."/>
            <person name="Spatafora J."/>
            <person name="Grigoriev I.V."/>
            <person name="Martin F.M."/>
            <person name="Pujade-Renaud V."/>
        </authorList>
    </citation>
    <scope>NUCLEOTIDE SEQUENCE [LARGE SCALE GENOMIC DNA]</scope>
    <source>
        <strain evidence="3 4">Philippines</strain>
    </source>
</reference>
<dbReference type="InterPro" id="IPR001138">
    <property type="entry name" value="Zn2Cys6_DnaBD"/>
</dbReference>
<dbReference type="InterPro" id="IPR036864">
    <property type="entry name" value="Zn2-C6_fun-type_DNA-bd_sf"/>
</dbReference>
<feature type="domain" description="Zn(2)-C6 fungal-type" evidence="2">
    <location>
        <begin position="15"/>
        <end position="45"/>
    </location>
</feature>
<evidence type="ECO:0000259" key="2">
    <source>
        <dbReference type="PROSITE" id="PS50048"/>
    </source>
</evidence>
<dbReference type="SUPFAM" id="SSF57701">
    <property type="entry name" value="Zn2/Cys6 DNA-binding domain"/>
    <property type="match status" value="1"/>
</dbReference>
<dbReference type="InterPro" id="IPR052400">
    <property type="entry name" value="Zn2-C6_fungal_TF"/>
</dbReference>
<dbReference type="Pfam" id="PF00172">
    <property type="entry name" value="Zn_clus"/>
    <property type="match status" value="1"/>
</dbReference>
<evidence type="ECO:0000256" key="1">
    <source>
        <dbReference type="ARBA" id="ARBA00023242"/>
    </source>
</evidence>
<dbReference type="GO" id="GO:0008270">
    <property type="term" value="F:zinc ion binding"/>
    <property type="evidence" value="ECO:0007669"/>
    <property type="project" value="InterPro"/>
</dbReference>
<name>A0A2T2N0A9_CORCC</name>
<dbReference type="PANTHER" id="PTHR47657:SF13">
    <property type="entry name" value="ZN(2)-C6 FUNGAL-TYPE DOMAIN-CONTAINING PROTEIN-RELATED"/>
    <property type="match status" value="1"/>
</dbReference>
<evidence type="ECO:0000313" key="3">
    <source>
        <dbReference type="EMBL" id="PSN58789.1"/>
    </source>
</evidence>
<dbReference type="PANTHER" id="PTHR47657">
    <property type="entry name" value="STEROL REGULATORY ELEMENT-BINDING PROTEIN ECM22"/>
    <property type="match status" value="1"/>
</dbReference>